<name>A0A1D9QGA4_SCLS1</name>
<organism evidence="1 2">
    <name type="scientific">Sclerotinia sclerotiorum (strain ATCC 18683 / 1980 / Ss-1)</name>
    <name type="common">White mold</name>
    <name type="synonym">Whetzelinia sclerotiorum</name>
    <dbReference type="NCBI Taxonomy" id="665079"/>
    <lineage>
        <taxon>Eukaryota</taxon>
        <taxon>Fungi</taxon>
        <taxon>Dikarya</taxon>
        <taxon>Ascomycota</taxon>
        <taxon>Pezizomycotina</taxon>
        <taxon>Leotiomycetes</taxon>
        <taxon>Helotiales</taxon>
        <taxon>Sclerotiniaceae</taxon>
        <taxon>Sclerotinia</taxon>
    </lineage>
</organism>
<evidence type="ECO:0000313" key="1">
    <source>
        <dbReference type="EMBL" id="APA13967.1"/>
    </source>
</evidence>
<dbReference type="Proteomes" id="UP000177798">
    <property type="component" value="Chromosome 12"/>
</dbReference>
<accession>A0A1D9QGA4</accession>
<gene>
    <name evidence="1" type="ORF">sscle_12g087370</name>
</gene>
<dbReference type="VEuPathDB" id="FungiDB:sscle_12g087370"/>
<dbReference type="OrthoDB" id="542013at2759"/>
<sequence>MHCFLPSIPALPASRAVFWCVLNSSGTHDPAQNSGLSVPEYNTAENLTHPPESMIKIPMRKGYTTAKLRNVFFAYGLSYPGLMPGTGLARAANSLSDWL</sequence>
<proteinExistence type="predicted"/>
<dbReference type="AlphaFoldDB" id="A0A1D9QGA4"/>
<protein>
    <submittedName>
        <fullName evidence="1">Uncharacterized protein</fullName>
    </submittedName>
</protein>
<dbReference type="EMBL" id="CP017825">
    <property type="protein sequence ID" value="APA13967.1"/>
    <property type="molecule type" value="Genomic_DNA"/>
</dbReference>
<evidence type="ECO:0000313" key="2">
    <source>
        <dbReference type="Proteomes" id="UP000177798"/>
    </source>
</evidence>
<reference evidence="2" key="1">
    <citation type="journal article" date="2017" name="Genome Biol. Evol.">
        <title>The complete genome sequence of the phytopathogenic fungus Sclerotinia sclerotiorum reveals insights into the genome architecture of broad host range pathogens.</title>
        <authorList>
            <person name="Derbyshire M."/>
            <person name="Denton-Giles M."/>
            <person name="Hegedus D."/>
            <person name="Seifbarghy S."/>
            <person name="Rollins J."/>
            <person name="van Kan J."/>
            <person name="Seidl M.F."/>
            <person name="Faino L."/>
            <person name="Mbengue M."/>
            <person name="Navaud O."/>
            <person name="Raffaele S."/>
            <person name="Hammond-Kosack K."/>
            <person name="Heard S."/>
            <person name="Oliver R."/>
        </authorList>
    </citation>
    <scope>NUCLEOTIDE SEQUENCE [LARGE SCALE GENOMIC DNA]</scope>
    <source>
        <strain evidence="2">ATCC 18683 / 1980 / Ss-1</strain>
    </source>
</reference>